<evidence type="ECO:0000256" key="2">
    <source>
        <dbReference type="ARBA" id="ARBA00022771"/>
    </source>
</evidence>
<accession>A0AAV8XSZ4</accession>
<keyword evidence="2" id="KW-0863">Zinc-finger</keyword>
<dbReference type="SUPFAM" id="SSF57667">
    <property type="entry name" value="beta-beta-alpha zinc fingers"/>
    <property type="match status" value="1"/>
</dbReference>
<evidence type="ECO:0000256" key="1">
    <source>
        <dbReference type="ARBA" id="ARBA00022723"/>
    </source>
</evidence>
<evidence type="ECO:0000259" key="4">
    <source>
        <dbReference type="PROSITE" id="PS51800"/>
    </source>
</evidence>
<dbReference type="EMBL" id="JAPWTK010000370">
    <property type="protein sequence ID" value="KAJ8941471.1"/>
    <property type="molecule type" value="Genomic_DNA"/>
</dbReference>
<gene>
    <name evidence="5" type="ORF">NQ318_015950</name>
</gene>
<dbReference type="Proteomes" id="UP001162162">
    <property type="component" value="Unassembled WGS sequence"/>
</dbReference>
<reference evidence="5" key="1">
    <citation type="journal article" date="2023" name="Insect Mol. Biol.">
        <title>Genome sequencing provides insights into the evolution of gene families encoding plant cell wall-degrading enzymes in longhorned beetles.</title>
        <authorList>
            <person name="Shin N.R."/>
            <person name="Okamura Y."/>
            <person name="Kirsch R."/>
            <person name="Pauchet Y."/>
        </authorList>
    </citation>
    <scope>NUCLEOTIDE SEQUENCE</scope>
    <source>
        <strain evidence="5">AMC_N1</strain>
    </source>
</reference>
<protein>
    <recommendedName>
        <fullName evidence="4">CHHC U11-48K-type domain-containing protein</fullName>
    </recommendedName>
</protein>
<keyword evidence="1" id="KW-0479">Metal-binding</keyword>
<dbReference type="InterPro" id="IPR036236">
    <property type="entry name" value="Znf_C2H2_sf"/>
</dbReference>
<dbReference type="AlphaFoldDB" id="A0AAV8XSZ4"/>
<dbReference type="PROSITE" id="PS51800">
    <property type="entry name" value="ZF_CHHC_U11_48K"/>
    <property type="match status" value="1"/>
</dbReference>
<evidence type="ECO:0000313" key="6">
    <source>
        <dbReference type="Proteomes" id="UP001162162"/>
    </source>
</evidence>
<comment type="caution">
    <text evidence="5">The sequence shown here is derived from an EMBL/GenBank/DDBJ whole genome shotgun (WGS) entry which is preliminary data.</text>
</comment>
<dbReference type="Pfam" id="PF05253">
    <property type="entry name" value="zf-U11-48K"/>
    <property type="match status" value="1"/>
</dbReference>
<dbReference type="InterPro" id="IPR022776">
    <property type="entry name" value="TRM13/UPF0224_CHHC_Znf_dom"/>
</dbReference>
<proteinExistence type="predicted"/>
<keyword evidence="3" id="KW-0862">Zinc</keyword>
<evidence type="ECO:0000313" key="5">
    <source>
        <dbReference type="EMBL" id="KAJ8941471.1"/>
    </source>
</evidence>
<sequence>MWQVSDDTLVVVYVSNVCSHISRYFVSFSGSLSDLPDIPNPPSFRTSFQSSSSEAPSVVEAFNDFVFLIELPVYVQVSDGQVSAVFRRSSKVVKCPFNSQHIMPESSLQRHIIRCMVNYPDYVTCPYNALHRFRNKDLLHEHMMELK</sequence>
<organism evidence="5 6">
    <name type="scientific">Aromia moschata</name>
    <dbReference type="NCBI Taxonomy" id="1265417"/>
    <lineage>
        <taxon>Eukaryota</taxon>
        <taxon>Metazoa</taxon>
        <taxon>Ecdysozoa</taxon>
        <taxon>Arthropoda</taxon>
        <taxon>Hexapoda</taxon>
        <taxon>Insecta</taxon>
        <taxon>Pterygota</taxon>
        <taxon>Neoptera</taxon>
        <taxon>Endopterygota</taxon>
        <taxon>Coleoptera</taxon>
        <taxon>Polyphaga</taxon>
        <taxon>Cucujiformia</taxon>
        <taxon>Chrysomeloidea</taxon>
        <taxon>Cerambycidae</taxon>
        <taxon>Cerambycinae</taxon>
        <taxon>Callichromatini</taxon>
        <taxon>Aromia</taxon>
    </lineage>
</organism>
<feature type="domain" description="CHHC U11-48K-type" evidence="4">
    <location>
        <begin position="92"/>
        <end position="119"/>
    </location>
</feature>
<name>A0AAV8XSZ4_9CUCU</name>
<evidence type="ECO:0000256" key="3">
    <source>
        <dbReference type="ARBA" id="ARBA00022833"/>
    </source>
</evidence>
<dbReference type="GO" id="GO:0008270">
    <property type="term" value="F:zinc ion binding"/>
    <property type="evidence" value="ECO:0007669"/>
    <property type="project" value="UniProtKB-KW"/>
</dbReference>
<keyword evidence="6" id="KW-1185">Reference proteome</keyword>